<dbReference type="GO" id="GO:0003724">
    <property type="term" value="F:RNA helicase activity"/>
    <property type="evidence" value="ECO:0007669"/>
    <property type="project" value="UniProtKB-EC"/>
</dbReference>
<dbReference type="Gramene" id="Pp3c11_500V3.3">
    <property type="protein sequence ID" value="Pp3c11_500V3.3"/>
    <property type="gene ID" value="Pp3c11_500"/>
</dbReference>
<feature type="domain" description="Helicase ATP-binding" evidence="11">
    <location>
        <begin position="41"/>
        <end position="219"/>
    </location>
</feature>
<dbReference type="Pfam" id="PF00270">
    <property type="entry name" value="DEAD"/>
    <property type="match status" value="1"/>
</dbReference>
<dbReference type="PROSITE" id="PS51194">
    <property type="entry name" value="HELICASE_CTER"/>
    <property type="match status" value="1"/>
</dbReference>
<dbReference type="CDD" id="cd17960">
    <property type="entry name" value="DEADc_DDX55"/>
    <property type="match status" value="1"/>
</dbReference>
<evidence type="ECO:0000259" key="12">
    <source>
        <dbReference type="PROSITE" id="PS51194"/>
    </source>
</evidence>
<dbReference type="RefSeq" id="XP_024387827.1">
    <property type="nucleotide sequence ID" value="XM_024532059.2"/>
</dbReference>
<dbReference type="InterPro" id="IPR001650">
    <property type="entry name" value="Helicase_C-like"/>
</dbReference>
<evidence type="ECO:0000256" key="3">
    <source>
        <dbReference type="ARBA" id="ARBA00022806"/>
    </source>
</evidence>
<dbReference type="Pfam" id="PF00271">
    <property type="entry name" value="Helicase_C"/>
    <property type="match status" value="1"/>
</dbReference>
<dbReference type="SMART" id="SM01178">
    <property type="entry name" value="DUF4217"/>
    <property type="match status" value="1"/>
</dbReference>
<evidence type="ECO:0000256" key="1">
    <source>
        <dbReference type="ARBA" id="ARBA00022741"/>
    </source>
</evidence>
<dbReference type="PANTHER" id="PTHR24031">
    <property type="entry name" value="RNA HELICASE"/>
    <property type="match status" value="1"/>
</dbReference>
<dbReference type="InterPro" id="IPR025313">
    <property type="entry name" value="SPB4-like_CTE"/>
</dbReference>
<dbReference type="AlphaFoldDB" id="A0A7I4A8S7"/>
<evidence type="ECO:0000256" key="5">
    <source>
        <dbReference type="ARBA" id="ARBA00022884"/>
    </source>
</evidence>
<reference evidence="13" key="3">
    <citation type="submission" date="2020-12" db="UniProtKB">
        <authorList>
            <consortium name="EnsemblPlants"/>
        </authorList>
    </citation>
    <scope>IDENTIFICATION</scope>
</reference>
<reference evidence="13 14" key="2">
    <citation type="journal article" date="2018" name="Plant J.">
        <title>The Physcomitrella patens chromosome-scale assembly reveals moss genome structure and evolution.</title>
        <authorList>
            <person name="Lang D."/>
            <person name="Ullrich K.K."/>
            <person name="Murat F."/>
            <person name="Fuchs J."/>
            <person name="Jenkins J."/>
            <person name="Haas F.B."/>
            <person name="Piednoel M."/>
            <person name="Gundlach H."/>
            <person name="Van Bel M."/>
            <person name="Meyberg R."/>
            <person name="Vives C."/>
            <person name="Morata J."/>
            <person name="Symeonidi A."/>
            <person name="Hiss M."/>
            <person name="Muchero W."/>
            <person name="Kamisugi Y."/>
            <person name="Saleh O."/>
            <person name="Blanc G."/>
            <person name="Decker E.L."/>
            <person name="van Gessel N."/>
            <person name="Grimwood J."/>
            <person name="Hayes R.D."/>
            <person name="Graham S.W."/>
            <person name="Gunter L.E."/>
            <person name="McDaniel S.F."/>
            <person name="Hoernstein S.N.W."/>
            <person name="Larsson A."/>
            <person name="Li F.W."/>
            <person name="Perroud P.F."/>
            <person name="Phillips J."/>
            <person name="Ranjan P."/>
            <person name="Rokshar D.S."/>
            <person name="Rothfels C.J."/>
            <person name="Schneider L."/>
            <person name="Shu S."/>
            <person name="Stevenson D.W."/>
            <person name="Thummler F."/>
            <person name="Tillich M."/>
            <person name="Villarreal Aguilar J.C."/>
            <person name="Widiez T."/>
            <person name="Wong G.K."/>
            <person name="Wymore A."/>
            <person name="Zhang Y."/>
            <person name="Zimmer A.D."/>
            <person name="Quatrano R.S."/>
            <person name="Mayer K.F.X."/>
            <person name="Goodstein D."/>
            <person name="Casacuberta J.M."/>
            <person name="Vandepoele K."/>
            <person name="Reski R."/>
            <person name="Cuming A.C."/>
            <person name="Tuskan G.A."/>
            <person name="Maumus F."/>
            <person name="Salse J."/>
            <person name="Schmutz J."/>
            <person name="Rensing S.A."/>
        </authorList>
    </citation>
    <scope>NUCLEOTIDE SEQUENCE [LARGE SCALE GENOMIC DNA]</scope>
    <source>
        <strain evidence="13 14">cv. Gransden 2004</strain>
    </source>
</reference>
<dbReference type="InterPro" id="IPR027417">
    <property type="entry name" value="P-loop_NTPase"/>
</dbReference>
<comment type="catalytic activity">
    <reaction evidence="7 9">
        <text>ATP + H2O = ADP + phosphate + H(+)</text>
        <dbReference type="Rhea" id="RHEA:13065"/>
        <dbReference type="ChEBI" id="CHEBI:15377"/>
        <dbReference type="ChEBI" id="CHEBI:15378"/>
        <dbReference type="ChEBI" id="CHEBI:30616"/>
        <dbReference type="ChEBI" id="CHEBI:43474"/>
        <dbReference type="ChEBI" id="CHEBI:456216"/>
        <dbReference type="EC" id="3.6.4.13"/>
    </reaction>
</comment>
<reference evidence="13 14" key="1">
    <citation type="journal article" date="2008" name="Science">
        <title>The Physcomitrella genome reveals evolutionary insights into the conquest of land by plants.</title>
        <authorList>
            <person name="Rensing S."/>
            <person name="Lang D."/>
            <person name="Zimmer A."/>
            <person name="Terry A."/>
            <person name="Salamov A."/>
            <person name="Shapiro H."/>
            <person name="Nishiyama T."/>
            <person name="Perroud P.-F."/>
            <person name="Lindquist E."/>
            <person name="Kamisugi Y."/>
            <person name="Tanahashi T."/>
            <person name="Sakakibara K."/>
            <person name="Fujita T."/>
            <person name="Oishi K."/>
            <person name="Shin-I T."/>
            <person name="Kuroki Y."/>
            <person name="Toyoda A."/>
            <person name="Suzuki Y."/>
            <person name="Hashimoto A."/>
            <person name="Yamaguchi K."/>
            <person name="Sugano A."/>
            <person name="Kohara Y."/>
            <person name="Fujiyama A."/>
            <person name="Anterola A."/>
            <person name="Aoki S."/>
            <person name="Ashton N."/>
            <person name="Barbazuk W.B."/>
            <person name="Barker E."/>
            <person name="Bennetzen J."/>
            <person name="Bezanilla M."/>
            <person name="Blankenship R."/>
            <person name="Cho S.H."/>
            <person name="Dutcher S."/>
            <person name="Estelle M."/>
            <person name="Fawcett J.A."/>
            <person name="Gundlach H."/>
            <person name="Hanada K."/>
            <person name="Heyl A."/>
            <person name="Hicks K.A."/>
            <person name="Hugh J."/>
            <person name="Lohr M."/>
            <person name="Mayer K."/>
            <person name="Melkozernov A."/>
            <person name="Murata T."/>
            <person name="Nelson D."/>
            <person name="Pils B."/>
            <person name="Prigge M."/>
            <person name="Reiss B."/>
            <person name="Renner T."/>
            <person name="Rombauts S."/>
            <person name="Rushton P."/>
            <person name="Sanderfoot A."/>
            <person name="Schween G."/>
            <person name="Shiu S.-H."/>
            <person name="Stueber K."/>
            <person name="Theodoulou F.L."/>
            <person name="Tu H."/>
            <person name="Van de Peer Y."/>
            <person name="Verrier P.J."/>
            <person name="Waters E."/>
            <person name="Wood A."/>
            <person name="Yang L."/>
            <person name="Cove D."/>
            <person name="Cuming A."/>
            <person name="Hasebe M."/>
            <person name="Lucas S."/>
            <person name="Mishler D.B."/>
            <person name="Reski R."/>
            <person name="Grigoriev I."/>
            <person name="Quatrano R.S."/>
            <person name="Boore J.L."/>
        </authorList>
    </citation>
    <scope>NUCLEOTIDE SEQUENCE [LARGE SCALE GENOMIC DNA]</scope>
    <source>
        <strain evidence="13 14">cv. Gransden 2004</strain>
    </source>
</reference>
<dbReference type="GeneID" id="112288168"/>
<dbReference type="Gene3D" id="3.40.50.300">
    <property type="entry name" value="P-loop containing nucleotide triphosphate hydrolases"/>
    <property type="match status" value="2"/>
</dbReference>
<dbReference type="EMBL" id="ABEU02000011">
    <property type="status" value="NOT_ANNOTATED_CDS"/>
    <property type="molecule type" value="Genomic_DNA"/>
</dbReference>
<keyword evidence="14" id="KW-1185">Reference proteome</keyword>
<dbReference type="GO" id="GO:0016787">
    <property type="term" value="F:hydrolase activity"/>
    <property type="evidence" value="ECO:0007669"/>
    <property type="project" value="UniProtKB-KW"/>
</dbReference>
<evidence type="ECO:0000259" key="11">
    <source>
        <dbReference type="PROSITE" id="PS51192"/>
    </source>
</evidence>
<keyword evidence="4 8" id="KW-0067">ATP-binding</keyword>
<dbReference type="SMART" id="SM00490">
    <property type="entry name" value="HELICc"/>
    <property type="match status" value="1"/>
</dbReference>
<proteinExistence type="inferred from homology"/>
<dbReference type="SUPFAM" id="SSF52540">
    <property type="entry name" value="P-loop containing nucleoside triphosphate hydrolases"/>
    <property type="match status" value="2"/>
</dbReference>
<evidence type="ECO:0000256" key="7">
    <source>
        <dbReference type="ARBA" id="ARBA00047984"/>
    </source>
</evidence>
<dbReference type="InterPro" id="IPR011545">
    <property type="entry name" value="DEAD/DEAH_box_helicase_dom"/>
</dbReference>
<sequence length="597" mass="66446">MAAVRGTIAFRNLKPPVSDETLQVLDSFGFHTATPVQASTIPLLSTYKDVAVDAATGSGKTLAFLVPMVEILRRLTDPLKAFQVGAVIVSPTRELASQIYHVLGPFLTTLRGVQAMLLVGGTDVTAEVAKLKQTGANVLIGTPGRLYDIMERVTALDFKNLEVLILDEADRLLDMGFQRQLTAILGHLPKQRRTGLFSATQTEAVVELARAGLRNPVRVEVRTQAKAQAADTESFQSKTPSGLTLQYLICEGDEKPSQLVHFLCQHRQNKIILYFMTCACVDYWAIMLPQLESLSGLQAVALHGKMKQAAREKALAMFSGMTAGLLVCTDVAARGLDIPGVDWIIQEDAYVEFLRIRKVPIEERPKCSSVPNIVSVLRGAAAKDRDIMEKGLRAFVSYIRAYKEHHCTFIFKWKQLEAGLAAMGFGLLQLPSMPELKRNVLSIAGFQPAKGIDVSSIAFKEKAREKQRQKNLANKPPRQPREPEPDRAPKKERKETAEKRRLHQKVEDDEEMNREYRLLKKLKKGTLSESEYEQVMSMPDMQLVEPSSNVDEVQDSTHLNGRGSDSKLSKRFARSTSRSQSKFKNRSVASTSKKRQA</sequence>
<evidence type="ECO:0000313" key="13">
    <source>
        <dbReference type="EnsemblPlants" id="Pp3c11_500V3.3"/>
    </source>
</evidence>
<keyword evidence="3 8" id="KW-0347">Helicase</keyword>
<comment type="function">
    <text evidence="9">RNA helicase.</text>
</comment>
<feature type="region of interest" description="Disordered" evidence="10">
    <location>
        <begin position="463"/>
        <end position="511"/>
    </location>
</feature>
<evidence type="ECO:0000256" key="4">
    <source>
        <dbReference type="ARBA" id="ARBA00022840"/>
    </source>
</evidence>
<evidence type="ECO:0000256" key="2">
    <source>
        <dbReference type="ARBA" id="ARBA00022801"/>
    </source>
</evidence>
<dbReference type="GO" id="GO:0005524">
    <property type="term" value="F:ATP binding"/>
    <property type="evidence" value="ECO:0007669"/>
    <property type="project" value="UniProtKB-UniRule"/>
</dbReference>
<dbReference type="SMART" id="SM00487">
    <property type="entry name" value="DEXDc"/>
    <property type="match status" value="1"/>
</dbReference>
<dbReference type="PROSITE" id="PS00039">
    <property type="entry name" value="DEAD_ATP_HELICASE"/>
    <property type="match status" value="1"/>
</dbReference>
<evidence type="ECO:0000256" key="10">
    <source>
        <dbReference type="SAM" id="MobiDB-lite"/>
    </source>
</evidence>
<feature type="domain" description="Helicase C-terminal" evidence="12">
    <location>
        <begin position="255"/>
        <end position="424"/>
    </location>
</feature>
<dbReference type="EnsemblPlants" id="Pp3c11_500V3.3">
    <property type="protein sequence ID" value="Pp3c11_500V3.3"/>
    <property type="gene ID" value="Pp3c11_500"/>
</dbReference>
<feature type="compositionally biased region" description="Polar residues" evidence="10">
    <location>
        <begin position="574"/>
        <end position="591"/>
    </location>
</feature>
<dbReference type="InterPro" id="IPR000629">
    <property type="entry name" value="RNA-helicase_DEAD-box_CS"/>
</dbReference>
<dbReference type="CDD" id="cd18787">
    <property type="entry name" value="SF2_C_DEAD"/>
    <property type="match status" value="1"/>
</dbReference>
<dbReference type="InterPro" id="IPR014001">
    <property type="entry name" value="Helicase_ATP-bd"/>
</dbReference>
<feature type="compositionally biased region" description="Polar residues" evidence="10">
    <location>
        <begin position="545"/>
        <end position="559"/>
    </location>
</feature>
<name>A0A7I4A8S7_PHYPA</name>
<dbReference type="Pfam" id="PF13959">
    <property type="entry name" value="CTE_SPB4"/>
    <property type="match status" value="1"/>
</dbReference>
<accession>A0A7I4A8S7</accession>
<feature type="compositionally biased region" description="Basic and acidic residues" evidence="10">
    <location>
        <begin position="479"/>
        <end position="499"/>
    </location>
</feature>
<keyword evidence="1 8" id="KW-0547">Nucleotide-binding</keyword>
<evidence type="ECO:0000313" key="14">
    <source>
        <dbReference type="Proteomes" id="UP000006727"/>
    </source>
</evidence>
<comment type="domain">
    <text evidence="9">The Q motif is unique to and characteristic of the DEAD box family of RNA helicases and controls ATP binding and hydrolysis.</text>
</comment>
<evidence type="ECO:0000256" key="8">
    <source>
        <dbReference type="RuleBase" id="RU000492"/>
    </source>
</evidence>
<protein>
    <recommendedName>
        <fullName evidence="9">ATP-dependent RNA helicase</fullName>
        <ecNumber evidence="9">3.6.4.13</ecNumber>
    </recommendedName>
</protein>
<keyword evidence="5 9" id="KW-0694">RNA-binding</keyword>
<dbReference type="EC" id="3.6.4.13" evidence="9"/>
<evidence type="ECO:0000256" key="9">
    <source>
        <dbReference type="RuleBase" id="RU365068"/>
    </source>
</evidence>
<feature type="region of interest" description="Disordered" evidence="10">
    <location>
        <begin position="527"/>
        <end position="597"/>
    </location>
</feature>
<dbReference type="GO" id="GO:0003723">
    <property type="term" value="F:RNA binding"/>
    <property type="evidence" value="ECO:0007669"/>
    <property type="project" value="UniProtKB-UniRule"/>
</dbReference>
<dbReference type="PROSITE" id="PS51192">
    <property type="entry name" value="HELICASE_ATP_BIND_1"/>
    <property type="match status" value="1"/>
</dbReference>
<organism evidence="13 14">
    <name type="scientific">Physcomitrium patens</name>
    <name type="common">Spreading-leaved earth moss</name>
    <name type="synonym">Physcomitrella patens</name>
    <dbReference type="NCBI Taxonomy" id="3218"/>
    <lineage>
        <taxon>Eukaryota</taxon>
        <taxon>Viridiplantae</taxon>
        <taxon>Streptophyta</taxon>
        <taxon>Embryophyta</taxon>
        <taxon>Bryophyta</taxon>
        <taxon>Bryophytina</taxon>
        <taxon>Bryopsida</taxon>
        <taxon>Funariidae</taxon>
        <taxon>Funariales</taxon>
        <taxon>Funariaceae</taxon>
        <taxon>Physcomitrium</taxon>
    </lineage>
</organism>
<keyword evidence="2 8" id="KW-0378">Hydrolase</keyword>
<evidence type="ECO:0000256" key="6">
    <source>
        <dbReference type="ARBA" id="ARBA00038002"/>
    </source>
</evidence>
<gene>
    <name evidence="13" type="primary">LOC112288168</name>
</gene>
<dbReference type="Proteomes" id="UP000006727">
    <property type="component" value="Chromosome 11"/>
</dbReference>
<comment type="similarity">
    <text evidence="6">Belongs to the DEAD box helicase family. DDX55/SPB4 subfamily.</text>
</comment>
<dbReference type="FunFam" id="3.40.50.300:FF:000877">
    <property type="entry name" value="RNA helicase"/>
    <property type="match status" value="1"/>
</dbReference>